<dbReference type="InterPro" id="IPR011990">
    <property type="entry name" value="TPR-like_helical_dom_sf"/>
</dbReference>
<dbReference type="Gene3D" id="1.25.40.10">
    <property type="entry name" value="Tetratricopeptide repeat domain"/>
    <property type="match status" value="1"/>
</dbReference>
<comment type="caution">
    <text evidence="1">The sequence shown here is derived from an EMBL/GenBank/DDBJ whole genome shotgun (WGS) entry which is preliminary data.</text>
</comment>
<sequence>MTEAVDQSLDTLIAKETWTLEDRDALLAILFEGPHAPAHLRKILADLEKANPDATGGAALKIGMGRYMLCHFEDALDILNGATDNRDRRLIQAECYKHMHQYERAREELARARDRGLDSDTVDLETAETHALEGNGEAAEKILGKLKRSLANDARFF</sequence>
<protein>
    <submittedName>
        <fullName evidence="1">Uncharacterized protein</fullName>
    </submittedName>
</protein>
<dbReference type="EMBL" id="LAZR01031589">
    <property type="protein sequence ID" value="KKL53317.1"/>
    <property type="molecule type" value="Genomic_DNA"/>
</dbReference>
<evidence type="ECO:0000313" key="1">
    <source>
        <dbReference type="EMBL" id="KKL53317.1"/>
    </source>
</evidence>
<name>A0A0F9FQM3_9ZZZZ</name>
<accession>A0A0F9FQM3</accession>
<dbReference type="AlphaFoldDB" id="A0A0F9FQM3"/>
<reference evidence="1" key="1">
    <citation type="journal article" date="2015" name="Nature">
        <title>Complex archaea that bridge the gap between prokaryotes and eukaryotes.</title>
        <authorList>
            <person name="Spang A."/>
            <person name="Saw J.H."/>
            <person name="Jorgensen S.L."/>
            <person name="Zaremba-Niedzwiedzka K."/>
            <person name="Martijn J."/>
            <person name="Lind A.E."/>
            <person name="van Eijk R."/>
            <person name="Schleper C."/>
            <person name="Guy L."/>
            <person name="Ettema T.J."/>
        </authorList>
    </citation>
    <scope>NUCLEOTIDE SEQUENCE</scope>
</reference>
<proteinExistence type="predicted"/>
<gene>
    <name evidence="1" type="ORF">LCGC14_2276630</name>
</gene>
<organism evidence="1">
    <name type="scientific">marine sediment metagenome</name>
    <dbReference type="NCBI Taxonomy" id="412755"/>
    <lineage>
        <taxon>unclassified sequences</taxon>
        <taxon>metagenomes</taxon>
        <taxon>ecological metagenomes</taxon>
    </lineage>
</organism>
<feature type="non-terminal residue" evidence="1">
    <location>
        <position position="157"/>
    </location>
</feature>